<evidence type="ECO:0000313" key="2">
    <source>
        <dbReference type="Proteomes" id="UP000799755"/>
    </source>
</evidence>
<gene>
    <name evidence="1" type="ORF">BDR25DRAFT_351305</name>
</gene>
<sequence length="191" mass="21288">MTCPNQAKASLHLDLSSRCGHRVNRFQTPTKERSWQKRLVLMHKHGKDKALSDVVTGGLEDLTTGNEKRIAGDKGFKNNQIERFASIITRHLSSPSLITSSPSSASALHQQWLGAPNSLCLPTPVISEPPKLHNKNIIPQTSAPSQKIIWYLNFSPHVLSRNGEKENRKPPPMHPVESFKGSRHAQDQDPN</sequence>
<comment type="caution">
    <text evidence="1">The sequence shown here is derived from an EMBL/GenBank/DDBJ whole genome shotgun (WGS) entry which is preliminary data.</text>
</comment>
<keyword evidence="2" id="KW-1185">Reference proteome</keyword>
<reference evidence="1" key="1">
    <citation type="journal article" date="2020" name="Stud. Mycol.">
        <title>101 Dothideomycetes genomes: a test case for predicting lifestyles and emergence of pathogens.</title>
        <authorList>
            <person name="Haridas S."/>
            <person name="Albert R."/>
            <person name="Binder M."/>
            <person name="Bloem J."/>
            <person name="Labutti K."/>
            <person name="Salamov A."/>
            <person name="Andreopoulos B."/>
            <person name="Baker S."/>
            <person name="Barry K."/>
            <person name="Bills G."/>
            <person name="Bluhm B."/>
            <person name="Cannon C."/>
            <person name="Castanera R."/>
            <person name="Culley D."/>
            <person name="Daum C."/>
            <person name="Ezra D."/>
            <person name="Gonzalez J."/>
            <person name="Henrissat B."/>
            <person name="Kuo A."/>
            <person name="Liang C."/>
            <person name="Lipzen A."/>
            <person name="Lutzoni F."/>
            <person name="Magnuson J."/>
            <person name="Mondo S."/>
            <person name="Nolan M."/>
            <person name="Ohm R."/>
            <person name="Pangilinan J."/>
            <person name="Park H.-J."/>
            <person name="Ramirez L."/>
            <person name="Alfaro M."/>
            <person name="Sun H."/>
            <person name="Tritt A."/>
            <person name="Yoshinaga Y."/>
            <person name="Zwiers L.-H."/>
            <person name="Turgeon B."/>
            <person name="Goodwin S."/>
            <person name="Spatafora J."/>
            <person name="Crous P."/>
            <person name="Grigoriev I."/>
        </authorList>
    </citation>
    <scope>NUCLEOTIDE SEQUENCE</scope>
    <source>
        <strain evidence="1">ATCC 200398</strain>
    </source>
</reference>
<protein>
    <submittedName>
        <fullName evidence="1">Uncharacterized protein</fullName>
    </submittedName>
</protein>
<evidence type="ECO:0000313" key="1">
    <source>
        <dbReference type="EMBL" id="KAF2474798.1"/>
    </source>
</evidence>
<accession>A0ACB6R680</accession>
<proteinExistence type="predicted"/>
<organism evidence="1 2">
    <name type="scientific">Lindgomyces ingoldianus</name>
    <dbReference type="NCBI Taxonomy" id="673940"/>
    <lineage>
        <taxon>Eukaryota</taxon>
        <taxon>Fungi</taxon>
        <taxon>Dikarya</taxon>
        <taxon>Ascomycota</taxon>
        <taxon>Pezizomycotina</taxon>
        <taxon>Dothideomycetes</taxon>
        <taxon>Pleosporomycetidae</taxon>
        <taxon>Pleosporales</taxon>
        <taxon>Lindgomycetaceae</taxon>
        <taxon>Lindgomyces</taxon>
    </lineage>
</organism>
<dbReference type="EMBL" id="MU003497">
    <property type="protein sequence ID" value="KAF2474798.1"/>
    <property type="molecule type" value="Genomic_DNA"/>
</dbReference>
<name>A0ACB6R680_9PLEO</name>
<dbReference type="Proteomes" id="UP000799755">
    <property type="component" value="Unassembled WGS sequence"/>
</dbReference>